<evidence type="ECO:0000313" key="7">
    <source>
        <dbReference type="Proteomes" id="UP001058124"/>
    </source>
</evidence>
<evidence type="ECO:0000256" key="4">
    <source>
        <dbReference type="SAM" id="SignalP"/>
    </source>
</evidence>
<dbReference type="Proteomes" id="UP001058124">
    <property type="component" value="Unassembled WGS sequence"/>
</dbReference>
<feature type="domain" description="Peptidase M14" evidence="5">
    <location>
        <begin position="63"/>
        <end position="342"/>
    </location>
</feature>
<keyword evidence="7" id="KW-1185">Reference proteome</keyword>
<evidence type="ECO:0000313" key="6">
    <source>
        <dbReference type="EMBL" id="GKX56805.1"/>
    </source>
</evidence>
<reference evidence="6" key="1">
    <citation type="submission" date="2022-06" db="EMBL/GenBank/DDBJ databases">
        <title>Draft genome sequences of Leminorella grimontii str. JCM5902.</title>
        <authorList>
            <person name="Wakabayashi Y."/>
            <person name="Kojima K."/>
        </authorList>
    </citation>
    <scope>NUCLEOTIDE SEQUENCE</scope>
    <source>
        <strain evidence="6">JCM 5902</strain>
    </source>
</reference>
<dbReference type="PANTHER" id="PTHR11705">
    <property type="entry name" value="PROTEASE FAMILY M14 CARBOXYPEPTIDASE A,B"/>
    <property type="match status" value="1"/>
</dbReference>
<dbReference type="EMBL" id="BRLH01000008">
    <property type="protein sequence ID" value="GKX56805.1"/>
    <property type="molecule type" value="Genomic_DNA"/>
</dbReference>
<dbReference type="PANTHER" id="PTHR11705:SF145">
    <property type="entry name" value="PEPTIDASE M14 CARBOXYPEPTIDASE A DOMAIN-CONTAINING PROTEIN"/>
    <property type="match status" value="1"/>
</dbReference>
<dbReference type="AlphaFoldDB" id="A0AAV5N3X4"/>
<dbReference type="InterPro" id="IPR000834">
    <property type="entry name" value="Peptidase_M14"/>
</dbReference>
<dbReference type="SMART" id="SM00631">
    <property type="entry name" value="Zn_pept"/>
    <property type="match status" value="1"/>
</dbReference>
<dbReference type="RefSeq" id="WP_051155815.1">
    <property type="nucleotide sequence ID" value="NZ_BRLH01000008.1"/>
</dbReference>
<name>A0AAV5N3X4_9GAMM</name>
<dbReference type="GO" id="GO:0005615">
    <property type="term" value="C:extracellular space"/>
    <property type="evidence" value="ECO:0007669"/>
    <property type="project" value="TreeGrafter"/>
</dbReference>
<evidence type="ECO:0000256" key="2">
    <source>
        <dbReference type="ARBA" id="ARBA00005988"/>
    </source>
</evidence>
<comment type="similarity">
    <text evidence="2 3">Belongs to the peptidase M14 family.</text>
</comment>
<gene>
    <name evidence="6" type="ORF">SOASR030_29170</name>
</gene>
<evidence type="ECO:0000256" key="3">
    <source>
        <dbReference type="PROSITE-ProRule" id="PRU01379"/>
    </source>
</evidence>
<dbReference type="GO" id="GO:0004181">
    <property type="term" value="F:metallocarboxypeptidase activity"/>
    <property type="evidence" value="ECO:0007669"/>
    <property type="project" value="InterPro"/>
</dbReference>
<dbReference type="SUPFAM" id="SSF53187">
    <property type="entry name" value="Zn-dependent exopeptidases"/>
    <property type="match status" value="1"/>
</dbReference>
<protein>
    <recommendedName>
        <fullName evidence="5">Peptidase M14 domain-containing protein</fullName>
    </recommendedName>
</protein>
<dbReference type="GO" id="GO:0006508">
    <property type="term" value="P:proteolysis"/>
    <property type="evidence" value="ECO:0007669"/>
    <property type="project" value="InterPro"/>
</dbReference>
<sequence length="553" mass="60549">MPLSPRRFILSALFLALASPISSVYAKFDPTKEFQEPPAVAERFTEPKGVQFDTPAFKKGKVDFTSQKEMENFIERLAQSSPHLRVKTLGRSQQGRAIPMLVFSAERAASAQTLMKNGKPTVLIVALQHGNEPAAGEAALAYAKSLAENKEGDVLSRINVLIVPRANPDGAEHFTRDLANGVNLNRDHLLLASPESRAINQLMTQYQPDVVLDAHEFSVAGRWVKKFDAVQGYDALVQYATTTNLPASLSEAMKSTYNETIFAAFKENSLNAFVYYTTNQINLEDKTLSMGGVGADAMRNVAGLRNSVSFLLETRGVGIGKAHFERRVWTQFVAMRAMVNAAAKQPEQLLALGRAVRNEVIEASGKGELTVKGKAAKGTQEVTLLDAKTGEPKTFDADWRSSLTIEPVLTRPRPYGYLLPVSQKAAAKKLRELGIEVYVVKSEQRAPVERYDIVERKANRKTDVTGKIGKTGNEMVQVTAKLSGEVLTDIAGYYYVPMNQPLANLAVAALEPETQSSFVANGIITLPKEGTKGADIVPLYRLTQDAPMVVELF</sequence>
<feature type="chain" id="PRO_5043495689" description="Peptidase M14 domain-containing protein" evidence="4">
    <location>
        <begin position="27"/>
        <end position="553"/>
    </location>
</feature>
<dbReference type="Gene3D" id="3.40.630.10">
    <property type="entry name" value="Zn peptidases"/>
    <property type="match status" value="1"/>
</dbReference>
<comment type="caution">
    <text evidence="6">The sequence shown here is derived from an EMBL/GenBank/DDBJ whole genome shotgun (WGS) entry which is preliminary data.</text>
</comment>
<keyword evidence="4" id="KW-0732">Signal</keyword>
<organism evidence="6 7">
    <name type="scientific">Leminorella grimontii</name>
    <dbReference type="NCBI Taxonomy" id="82981"/>
    <lineage>
        <taxon>Bacteria</taxon>
        <taxon>Pseudomonadati</taxon>
        <taxon>Pseudomonadota</taxon>
        <taxon>Gammaproteobacteria</taxon>
        <taxon>Enterobacterales</taxon>
        <taxon>Budviciaceae</taxon>
        <taxon>Leminorella</taxon>
    </lineage>
</organism>
<accession>A0AAV5N3X4</accession>
<feature type="active site" description="Proton donor/acceptor" evidence="3">
    <location>
        <position position="313"/>
    </location>
</feature>
<dbReference type="PROSITE" id="PS52035">
    <property type="entry name" value="PEPTIDASE_M14"/>
    <property type="match status" value="1"/>
</dbReference>
<dbReference type="GO" id="GO:0008270">
    <property type="term" value="F:zinc ion binding"/>
    <property type="evidence" value="ECO:0007669"/>
    <property type="project" value="InterPro"/>
</dbReference>
<comment type="cofactor">
    <cofactor evidence="1">
        <name>Zn(2+)</name>
        <dbReference type="ChEBI" id="CHEBI:29105"/>
    </cofactor>
</comment>
<evidence type="ECO:0000256" key="1">
    <source>
        <dbReference type="ARBA" id="ARBA00001947"/>
    </source>
</evidence>
<feature type="signal peptide" evidence="4">
    <location>
        <begin position="1"/>
        <end position="26"/>
    </location>
</feature>
<evidence type="ECO:0000259" key="5">
    <source>
        <dbReference type="PROSITE" id="PS52035"/>
    </source>
</evidence>
<dbReference type="CDD" id="cd06242">
    <property type="entry name" value="M14-like"/>
    <property type="match status" value="1"/>
</dbReference>
<proteinExistence type="inferred from homology"/>
<dbReference type="Pfam" id="PF00246">
    <property type="entry name" value="Peptidase_M14"/>
    <property type="match status" value="1"/>
</dbReference>